<gene>
    <name evidence="6" type="ORF">K7862_37060</name>
</gene>
<dbReference type="Gene3D" id="1.10.1200.10">
    <property type="entry name" value="ACP-like"/>
    <property type="match status" value="1"/>
</dbReference>
<dbReference type="InterPro" id="IPR036736">
    <property type="entry name" value="ACP-like_sf"/>
</dbReference>
<sequence>EIENTLLTRDDIAQATVIAREDTPGDQRLVAYLVPASGTAAPGTAAVRAHVAQALPDYMVPAAFVTLDRLPLTVNGKLDTKALPAPQTPATAADSRGPRTPQEEILCTLFAEVLGADRVGAEDSFFDLGGHSLLATRLVSRVRSEMGVELTVRSLFEAPTPELLAEQVAGAARARAGLTAYARPEVVPLSFAQRGQWFLNRFGEGDASYNLAFELRLHGNVDAGALEAALRDVTDRHEALRTTFPEIDGIPRQVVQAEPQIV</sequence>
<proteinExistence type="predicted"/>
<dbReference type="Gene3D" id="3.30.559.10">
    <property type="entry name" value="Chloramphenicol acetyltransferase-like domain"/>
    <property type="match status" value="1"/>
</dbReference>
<dbReference type="InterPro" id="IPR006162">
    <property type="entry name" value="Ppantetheine_attach_site"/>
</dbReference>
<keyword evidence="7" id="KW-1185">Reference proteome</keyword>
<dbReference type="InterPro" id="IPR023213">
    <property type="entry name" value="CAT-like_dom_sf"/>
</dbReference>
<evidence type="ECO:0000313" key="7">
    <source>
        <dbReference type="Proteomes" id="UP000778578"/>
    </source>
</evidence>
<dbReference type="InterPro" id="IPR020806">
    <property type="entry name" value="PKS_PP-bd"/>
</dbReference>
<accession>A0ABS7QJT1</accession>
<dbReference type="Pfam" id="PF00668">
    <property type="entry name" value="Condensation"/>
    <property type="match status" value="1"/>
</dbReference>
<keyword evidence="2" id="KW-0596">Phosphopantetheine</keyword>
<dbReference type="Pfam" id="PF13193">
    <property type="entry name" value="AMP-binding_C"/>
    <property type="match status" value="1"/>
</dbReference>
<evidence type="ECO:0000259" key="5">
    <source>
        <dbReference type="PROSITE" id="PS50075"/>
    </source>
</evidence>
<dbReference type="PROSITE" id="PS50075">
    <property type="entry name" value="CARRIER"/>
    <property type="match status" value="1"/>
</dbReference>
<feature type="domain" description="Carrier" evidence="5">
    <location>
        <begin position="97"/>
        <end position="172"/>
    </location>
</feature>
<dbReference type="InterPro" id="IPR025110">
    <property type="entry name" value="AMP-bd_C"/>
</dbReference>
<evidence type="ECO:0000256" key="1">
    <source>
        <dbReference type="ARBA" id="ARBA00001957"/>
    </source>
</evidence>
<comment type="cofactor">
    <cofactor evidence="1">
        <name>pantetheine 4'-phosphate</name>
        <dbReference type="ChEBI" id="CHEBI:47942"/>
    </cofactor>
</comment>
<dbReference type="Pfam" id="PF00550">
    <property type="entry name" value="PP-binding"/>
    <property type="match status" value="1"/>
</dbReference>
<evidence type="ECO:0000256" key="3">
    <source>
        <dbReference type="ARBA" id="ARBA00022553"/>
    </source>
</evidence>
<dbReference type="Proteomes" id="UP000778578">
    <property type="component" value="Unassembled WGS sequence"/>
</dbReference>
<feature type="non-terminal residue" evidence="6">
    <location>
        <position position="262"/>
    </location>
</feature>
<organism evidence="6 7">
    <name type="scientific">Actinacidiphila acidipaludis</name>
    <dbReference type="NCBI Taxonomy" id="2873382"/>
    <lineage>
        <taxon>Bacteria</taxon>
        <taxon>Bacillati</taxon>
        <taxon>Actinomycetota</taxon>
        <taxon>Actinomycetes</taxon>
        <taxon>Kitasatosporales</taxon>
        <taxon>Streptomycetaceae</taxon>
        <taxon>Actinacidiphila</taxon>
    </lineage>
</organism>
<dbReference type="PANTHER" id="PTHR45527:SF1">
    <property type="entry name" value="FATTY ACID SYNTHASE"/>
    <property type="match status" value="1"/>
</dbReference>
<comment type="caution">
    <text evidence="6">The sequence shown here is derived from an EMBL/GenBank/DDBJ whole genome shotgun (WGS) entry which is preliminary data.</text>
</comment>
<feature type="compositionally biased region" description="Low complexity" evidence="4">
    <location>
        <begin position="81"/>
        <end position="93"/>
    </location>
</feature>
<dbReference type="SMART" id="SM00823">
    <property type="entry name" value="PKS_PP"/>
    <property type="match status" value="1"/>
</dbReference>
<evidence type="ECO:0000256" key="4">
    <source>
        <dbReference type="SAM" id="MobiDB-lite"/>
    </source>
</evidence>
<dbReference type="InterPro" id="IPR001242">
    <property type="entry name" value="Condensation_dom"/>
</dbReference>
<feature type="region of interest" description="Disordered" evidence="4">
    <location>
        <begin position="79"/>
        <end position="100"/>
    </location>
</feature>
<dbReference type="PROSITE" id="PS00012">
    <property type="entry name" value="PHOSPHOPANTETHEINE"/>
    <property type="match status" value="1"/>
</dbReference>
<dbReference type="SUPFAM" id="SSF56801">
    <property type="entry name" value="Acetyl-CoA synthetase-like"/>
    <property type="match status" value="1"/>
</dbReference>
<dbReference type="RefSeq" id="WP_262414389.1">
    <property type="nucleotide sequence ID" value="NZ_JAINZZ010000145.1"/>
</dbReference>
<dbReference type="EMBL" id="JAINZZ010000145">
    <property type="protein sequence ID" value="MBY8883203.1"/>
    <property type="molecule type" value="Genomic_DNA"/>
</dbReference>
<dbReference type="SUPFAM" id="SSF52777">
    <property type="entry name" value="CoA-dependent acyltransferases"/>
    <property type="match status" value="1"/>
</dbReference>
<dbReference type="SUPFAM" id="SSF47336">
    <property type="entry name" value="ACP-like"/>
    <property type="match status" value="1"/>
</dbReference>
<evidence type="ECO:0000313" key="6">
    <source>
        <dbReference type="EMBL" id="MBY8883203.1"/>
    </source>
</evidence>
<dbReference type="InterPro" id="IPR009081">
    <property type="entry name" value="PP-bd_ACP"/>
</dbReference>
<protein>
    <recommendedName>
        <fullName evidence="5">Carrier domain-containing protein</fullName>
    </recommendedName>
</protein>
<feature type="non-terminal residue" evidence="6">
    <location>
        <position position="1"/>
    </location>
</feature>
<evidence type="ECO:0000256" key="2">
    <source>
        <dbReference type="ARBA" id="ARBA00022450"/>
    </source>
</evidence>
<dbReference type="PANTHER" id="PTHR45527">
    <property type="entry name" value="NONRIBOSOMAL PEPTIDE SYNTHETASE"/>
    <property type="match status" value="1"/>
</dbReference>
<dbReference type="Gene3D" id="3.30.300.30">
    <property type="match status" value="1"/>
</dbReference>
<reference evidence="6 7" key="1">
    <citation type="submission" date="2021-08" db="EMBL/GenBank/DDBJ databases">
        <title>WGS of actinomycetes from Thailand.</title>
        <authorList>
            <person name="Thawai C."/>
        </authorList>
    </citation>
    <scope>NUCLEOTIDE SEQUENCE [LARGE SCALE GENOMIC DNA]</scope>
    <source>
        <strain evidence="6 7">PLK6-54</strain>
    </source>
</reference>
<dbReference type="InterPro" id="IPR045851">
    <property type="entry name" value="AMP-bd_C_sf"/>
</dbReference>
<name>A0ABS7QJT1_9ACTN</name>
<keyword evidence="3" id="KW-0597">Phosphoprotein</keyword>